<dbReference type="OrthoDB" id="9815923at2"/>
<dbReference type="SUPFAM" id="SSF53448">
    <property type="entry name" value="Nucleotide-diphospho-sugar transferases"/>
    <property type="match status" value="1"/>
</dbReference>
<accession>A0A1W1X1R8</accession>
<reference evidence="3 4" key="1">
    <citation type="submission" date="2017-04" db="EMBL/GenBank/DDBJ databases">
        <authorList>
            <person name="Afonso C.L."/>
            <person name="Miller P.J."/>
            <person name="Scott M.A."/>
            <person name="Spackman E."/>
            <person name="Goraichik I."/>
            <person name="Dimitrov K.M."/>
            <person name="Suarez D.L."/>
            <person name="Swayne D.E."/>
        </authorList>
    </citation>
    <scope>NUCLEOTIDE SEQUENCE [LARGE SCALE GENOMIC DNA]</scope>
    <source>
        <strain evidence="3 4">DSM 12555</strain>
    </source>
</reference>
<sequence>MKISLCMIVKNEEKYIKMCLENAMKLADEAIIVDTGSTDRTKEIIKEFDGNIKIIDYKWEDDFSKARNISLEAATGDWILMLDADEKLLCDAEKVRDVLQNAEFEGYTIALYNIINTKDILYSSVFLKFFRNNKGYKYSGNIHEQLNIDNKKYTLNSIDRQLCKIIHYGYLYDVIRDRNKAERNLNLLKKQLKTNKSPFVYYNIGVAYQVDKNYEKAIEYLFKCNKILEKSNSIGLTLYEIDMAKRICECLISLKRYDECIELTSNLLKDPSYKQYVDLEYIKGWCYTLKGEYKEAILCFEECVKLGDTKKFISMLGMGSFKAKFMIARCYVELKDELKAINWFMESIFDPNNFMHEGIEDFRKFLIITNRIEILDGLNKLISK</sequence>
<dbReference type="STRING" id="1121291.SAMN02745134_00456"/>
<feature type="repeat" description="TPR" evidence="1">
    <location>
        <begin position="198"/>
        <end position="231"/>
    </location>
</feature>
<dbReference type="AlphaFoldDB" id="A0A1W1X1R8"/>
<evidence type="ECO:0000313" key="4">
    <source>
        <dbReference type="Proteomes" id="UP000192468"/>
    </source>
</evidence>
<gene>
    <name evidence="3" type="ORF">SAMN02745134_00456</name>
</gene>
<keyword evidence="3" id="KW-0808">Transferase</keyword>
<keyword evidence="4" id="KW-1185">Reference proteome</keyword>
<dbReference type="Gene3D" id="1.25.40.10">
    <property type="entry name" value="Tetratricopeptide repeat domain"/>
    <property type="match status" value="1"/>
</dbReference>
<dbReference type="PANTHER" id="PTHR43630">
    <property type="entry name" value="POLY-BETA-1,6-N-ACETYL-D-GLUCOSAMINE SYNTHASE"/>
    <property type="match status" value="1"/>
</dbReference>
<name>A0A1W1X1R8_9CLOT</name>
<dbReference type="InterPro" id="IPR011990">
    <property type="entry name" value="TPR-like_helical_dom_sf"/>
</dbReference>
<dbReference type="Pfam" id="PF13181">
    <property type="entry name" value="TPR_8"/>
    <property type="match status" value="2"/>
</dbReference>
<dbReference type="Pfam" id="PF00535">
    <property type="entry name" value="Glycos_transf_2"/>
    <property type="match status" value="1"/>
</dbReference>
<dbReference type="InterPro" id="IPR001173">
    <property type="entry name" value="Glyco_trans_2-like"/>
</dbReference>
<dbReference type="CDD" id="cd02511">
    <property type="entry name" value="Beta4Glucosyltransferase"/>
    <property type="match status" value="1"/>
</dbReference>
<dbReference type="EMBL" id="FWXH01000002">
    <property type="protein sequence ID" value="SMC17909.1"/>
    <property type="molecule type" value="Genomic_DNA"/>
</dbReference>
<evidence type="ECO:0000259" key="2">
    <source>
        <dbReference type="Pfam" id="PF00535"/>
    </source>
</evidence>
<proteinExistence type="predicted"/>
<evidence type="ECO:0000313" key="3">
    <source>
        <dbReference type="EMBL" id="SMC17909.1"/>
    </source>
</evidence>
<dbReference type="PROSITE" id="PS50005">
    <property type="entry name" value="TPR"/>
    <property type="match status" value="1"/>
</dbReference>
<dbReference type="PANTHER" id="PTHR43630:SF2">
    <property type="entry name" value="GLYCOSYLTRANSFERASE"/>
    <property type="match status" value="1"/>
</dbReference>
<dbReference type="InterPro" id="IPR019734">
    <property type="entry name" value="TPR_rpt"/>
</dbReference>
<dbReference type="GO" id="GO:0016740">
    <property type="term" value="F:transferase activity"/>
    <property type="evidence" value="ECO:0007669"/>
    <property type="project" value="UniProtKB-KW"/>
</dbReference>
<organism evidence="3 4">
    <name type="scientific">Clostridium acidisoli DSM 12555</name>
    <dbReference type="NCBI Taxonomy" id="1121291"/>
    <lineage>
        <taxon>Bacteria</taxon>
        <taxon>Bacillati</taxon>
        <taxon>Bacillota</taxon>
        <taxon>Clostridia</taxon>
        <taxon>Eubacteriales</taxon>
        <taxon>Clostridiaceae</taxon>
        <taxon>Clostridium</taxon>
    </lineage>
</organism>
<dbReference type="RefSeq" id="WP_084113642.1">
    <property type="nucleotide sequence ID" value="NZ_FWXH01000002.1"/>
</dbReference>
<protein>
    <submittedName>
        <fullName evidence="3">Glycosyltransferase involved in cell wall bisynthesis</fullName>
    </submittedName>
</protein>
<dbReference type="Gene3D" id="3.90.550.10">
    <property type="entry name" value="Spore Coat Polysaccharide Biosynthesis Protein SpsA, Chain A"/>
    <property type="match status" value="1"/>
</dbReference>
<evidence type="ECO:0000256" key="1">
    <source>
        <dbReference type="PROSITE-ProRule" id="PRU00339"/>
    </source>
</evidence>
<dbReference type="SUPFAM" id="SSF48452">
    <property type="entry name" value="TPR-like"/>
    <property type="match status" value="1"/>
</dbReference>
<feature type="domain" description="Glycosyltransferase 2-like" evidence="2">
    <location>
        <begin position="4"/>
        <end position="149"/>
    </location>
</feature>
<dbReference type="InterPro" id="IPR029044">
    <property type="entry name" value="Nucleotide-diphossugar_trans"/>
</dbReference>
<dbReference type="Proteomes" id="UP000192468">
    <property type="component" value="Unassembled WGS sequence"/>
</dbReference>
<keyword evidence="1" id="KW-0802">TPR repeat</keyword>
<dbReference type="SMART" id="SM00028">
    <property type="entry name" value="TPR"/>
    <property type="match status" value="3"/>
</dbReference>